<feature type="domain" description="Nudix hydrolase" evidence="2">
    <location>
        <begin position="115"/>
        <end position="245"/>
    </location>
</feature>
<dbReference type="InterPro" id="IPR015797">
    <property type="entry name" value="NUDIX_hydrolase-like_dom_sf"/>
</dbReference>
<gene>
    <name evidence="3" type="ORF">ASEP1449_LOCUS1643</name>
</gene>
<accession>A0A7S2XIJ9</accession>
<dbReference type="AlphaFoldDB" id="A0A7S2XIJ9"/>
<dbReference type="CDD" id="cd18873">
    <property type="entry name" value="NUDIX_NadM_like"/>
    <property type="match status" value="1"/>
</dbReference>
<dbReference type="Gene3D" id="3.90.79.10">
    <property type="entry name" value="Nucleoside Triphosphate Pyrophosphohydrolase"/>
    <property type="match status" value="1"/>
</dbReference>
<dbReference type="InterPro" id="IPR000086">
    <property type="entry name" value="NUDIX_hydrolase_dom"/>
</dbReference>
<protein>
    <recommendedName>
        <fullName evidence="2">Nudix hydrolase domain-containing protein</fullName>
    </recommendedName>
</protein>
<sequence>MNKMAQFPKPSGFRLNGSKIHSKGSVFSYPFGKREIVAWFSLVVVLSWAIYQQLLFDSNCLQLQSRGSSSSSLRYDTRYTMVGQDVTFMGGHPLNKKPGSCFCNDKQGGGFCMCTPNLAIDVVLTSGKDHIWLVRRKDTGQLANMGGFVEVGETVEHAIERELKEETGLDLGSPPTLLGIYSDPRRDNRRHTVSAVYYVQIPTDASPKASDDVKDVERISLEEIEDHDFFADHKTILLDYRSYALGLKQDRHAGKDENFDTDIVRTTCKMQKRS</sequence>
<dbReference type="EMBL" id="HBHQ01002566">
    <property type="protein sequence ID" value="CAD9809820.1"/>
    <property type="molecule type" value="Transcribed_RNA"/>
</dbReference>
<evidence type="ECO:0000313" key="3">
    <source>
        <dbReference type="EMBL" id="CAD9809820.1"/>
    </source>
</evidence>
<dbReference type="SUPFAM" id="SSF55811">
    <property type="entry name" value="Nudix"/>
    <property type="match status" value="1"/>
</dbReference>
<dbReference type="InterPro" id="IPR020084">
    <property type="entry name" value="NUDIX_hydrolase_CS"/>
</dbReference>
<dbReference type="PROSITE" id="PS00893">
    <property type="entry name" value="NUDIX_BOX"/>
    <property type="match status" value="1"/>
</dbReference>
<dbReference type="GO" id="GO:0016787">
    <property type="term" value="F:hydrolase activity"/>
    <property type="evidence" value="ECO:0007669"/>
    <property type="project" value="UniProtKB-KW"/>
</dbReference>
<dbReference type="PANTHER" id="PTHR43736:SF5">
    <property type="entry name" value="NUDIX HYDROLASE DOMAIN-CONTAINING PROTEIN"/>
    <property type="match status" value="1"/>
</dbReference>
<reference evidence="3" key="1">
    <citation type="submission" date="2021-01" db="EMBL/GenBank/DDBJ databases">
        <authorList>
            <person name="Corre E."/>
            <person name="Pelletier E."/>
            <person name="Niang G."/>
            <person name="Scheremetjew M."/>
            <person name="Finn R."/>
            <person name="Kale V."/>
            <person name="Holt S."/>
            <person name="Cochrane G."/>
            <person name="Meng A."/>
            <person name="Brown T."/>
            <person name="Cohen L."/>
        </authorList>
    </citation>
    <scope>NUCLEOTIDE SEQUENCE</scope>
    <source>
        <strain evidence="3">CCMP2084</strain>
    </source>
</reference>
<evidence type="ECO:0000259" key="2">
    <source>
        <dbReference type="PROSITE" id="PS51462"/>
    </source>
</evidence>
<name>A0A7S2XIJ9_9STRA</name>
<dbReference type="PANTHER" id="PTHR43736">
    <property type="entry name" value="ADP-RIBOSE PYROPHOSPHATASE"/>
    <property type="match status" value="1"/>
</dbReference>
<keyword evidence="1" id="KW-0378">Hydrolase</keyword>
<organism evidence="3">
    <name type="scientific">Attheya septentrionalis</name>
    <dbReference type="NCBI Taxonomy" id="420275"/>
    <lineage>
        <taxon>Eukaryota</taxon>
        <taxon>Sar</taxon>
        <taxon>Stramenopiles</taxon>
        <taxon>Ochrophyta</taxon>
        <taxon>Bacillariophyta</taxon>
        <taxon>Coscinodiscophyceae</taxon>
        <taxon>Chaetocerotophycidae</taxon>
        <taxon>Chaetocerotales</taxon>
        <taxon>Attheyaceae</taxon>
        <taxon>Attheya</taxon>
    </lineage>
</organism>
<evidence type="ECO:0000256" key="1">
    <source>
        <dbReference type="ARBA" id="ARBA00022801"/>
    </source>
</evidence>
<dbReference type="PROSITE" id="PS51462">
    <property type="entry name" value="NUDIX"/>
    <property type="match status" value="1"/>
</dbReference>
<dbReference type="Pfam" id="PF00293">
    <property type="entry name" value="NUDIX"/>
    <property type="match status" value="1"/>
</dbReference>
<proteinExistence type="predicted"/>